<reference evidence="1 2" key="2">
    <citation type="journal article" date="2018" name="New Phytol.">
        <title>High intraspecific genome diversity in the model arbuscular mycorrhizal symbiont Rhizophagus irregularis.</title>
        <authorList>
            <person name="Chen E.C.H."/>
            <person name="Morin E."/>
            <person name="Beaudet D."/>
            <person name="Noel J."/>
            <person name="Yildirir G."/>
            <person name="Ndikumana S."/>
            <person name="Charron P."/>
            <person name="St-Onge C."/>
            <person name="Giorgi J."/>
            <person name="Kruger M."/>
            <person name="Marton T."/>
            <person name="Ropars J."/>
            <person name="Grigoriev I.V."/>
            <person name="Hainaut M."/>
            <person name="Henrissat B."/>
            <person name="Roux C."/>
            <person name="Martin F."/>
            <person name="Corradi N."/>
        </authorList>
    </citation>
    <scope>NUCLEOTIDE SEQUENCE [LARGE SCALE GENOMIC DNA]</scope>
    <source>
        <strain evidence="1 2">DAOM 197198</strain>
    </source>
</reference>
<sequence>RIILFTYLDLFFNSYPFIFYFFSPSYIEKDFDRQFRLSLVSSEGTTKLFKYSFKNRNNTNDININTNDDDNSIYKYQEFLMVDTSDYQQIQSIEIYNINTSQLVNVFYRYCKEEDSLISRNHEPGIFAVSTDSRLFAYSYGDNIITIYLMESGLEVVSKKFNNNIYKIKFLEFIEDNEKLFIIEEDKE</sequence>
<dbReference type="EMBL" id="AUPC02000231">
    <property type="protein sequence ID" value="POG64772.1"/>
    <property type="molecule type" value="Genomic_DNA"/>
</dbReference>
<reference evidence="1 2" key="1">
    <citation type="journal article" date="2013" name="Proc. Natl. Acad. Sci. U.S.A.">
        <title>Genome of an arbuscular mycorrhizal fungus provides insight into the oldest plant symbiosis.</title>
        <authorList>
            <person name="Tisserant E."/>
            <person name="Malbreil M."/>
            <person name="Kuo A."/>
            <person name="Kohler A."/>
            <person name="Symeonidi A."/>
            <person name="Balestrini R."/>
            <person name="Charron P."/>
            <person name="Duensing N."/>
            <person name="Frei Dit Frey N."/>
            <person name="Gianinazzi-Pearson V."/>
            <person name="Gilbert L.B."/>
            <person name="Handa Y."/>
            <person name="Herr J.R."/>
            <person name="Hijri M."/>
            <person name="Koul R."/>
            <person name="Kawaguchi M."/>
            <person name="Krajinski F."/>
            <person name="Lammers P.J."/>
            <person name="Masclaux F.G."/>
            <person name="Murat C."/>
            <person name="Morin E."/>
            <person name="Ndikumana S."/>
            <person name="Pagni M."/>
            <person name="Petitpierre D."/>
            <person name="Requena N."/>
            <person name="Rosikiewicz P."/>
            <person name="Riley R."/>
            <person name="Saito K."/>
            <person name="San Clemente H."/>
            <person name="Shapiro H."/>
            <person name="van Tuinen D."/>
            <person name="Becard G."/>
            <person name="Bonfante P."/>
            <person name="Paszkowski U."/>
            <person name="Shachar-Hill Y.Y."/>
            <person name="Tuskan G.A."/>
            <person name="Young P.W."/>
            <person name="Sanders I.R."/>
            <person name="Henrissat B."/>
            <person name="Rensing S.A."/>
            <person name="Grigoriev I.V."/>
            <person name="Corradi N."/>
            <person name="Roux C."/>
            <person name="Martin F."/>
        </authorList>
    </citation>
    <scope>NUCLEOTIDE SEQUENCE [LARGE SCALE GENOMIC DNA]</scope>
    <source>
        <strain evidence="1 2">DAOM 197198</strain>
    </source>
</reference>
<keyword evidence="2" id="KW-1185">Reference proteome</keyword>
<dbReference type="Proteomes" id="UP000018888">
    <property type="component" value="Unassembled WGS sequence"/>
</dbReference>
<organism evidence="1 2">
    <name type="scientific">Rhizophagus irregularis (strain DAOM 181602 / DAOM 197198 / MUCL 43194)</name>
    <name type="common">Arbuscular mycorrhizal fungus</name>
    <name type="synonym">Glomus intraradices</name>
    <dbReference type="NCBI Taxonomy" id="747089"/>
    <lineage>
        <taxon>Eukaryota</taxon>
        <taxon>Fungi</taxon>
        <taxon>Fungi incertae sedis</taxon>
        <taxon>Mucoromycota</taxon>
        <taxon>Glomeromycotina</taxon>
        <taxon>Glomeromycetes</taxon>
        <taxon>Glomerales</taxon>
        <taxon>Glomeraceae</taxon>
        <taxon>Rhizophagus</taxon>
    </lineage>
</organism>
<protein>
    <submittedName>
        <fullName evidence="1">Uncharacterized protein</fullName>
    </submittedName>
</protein>
<dbReference type="InterPro" id="IPR036322">
    <property type="entry name" value="WD40_repeat_dom_sf"/>
</dbReference>
<evidence type="ECO:0000313" key="1">
    <source>
        <dbReference type="EMBL" id="POG64772.1"/>
    </source>
</evidence>
<name>A0A2P4PHA7_RHIID</name>
<accession>A0A2P4PHA7</accession>
<proteinExistence type="predicted"/>
<comment type="caution">
    <text evidence="1">The sequence shown here is derived from an EMBL/GenBank/DDBJ whole genome shotgun (WGS) entry which is preliminary data.</text>
</comment>
<evidence type="ECO:0000313" key="2">
    <source>
        <dbReference type="Proteomes" id="UP000018888"/>
    </source>
</evidence>
<dbReference type="AlphaFoldDB" id="A0A2P4PHA7"/>
<dbReference type="SUPFAM" id="SSF50978">
    <property type="entry name" value="WD40 repeat-like"/>
    <property type="match status" value="1"/>
</dbReference>
<feature type="non-terminal residue" evidence="1">
    <location>
        <position position="1"/>
    </location>
</feature>
<feature type="non-terminal residue" evidence="1">
    <location>
        <position position="188"/>
    </location>
</feature>
<gene>
    <name evidence="1" type="ORF">GLOIN_2v1671942</name>
</gene>